<dbReference type="SMART" id="SM00855">
    <property type="entry name" value="PGAM"/>
    <property type="match status" value="1"/>
</dbReference>
<evidence type="ECO:0000313" key="10">
    <source>
        <dbReference type="Proteomes" id="UP000274504"/>
    </source>
</evidence>
<evidence type="ECO:0000256" key="3">
    <source>
        <dbReference type="ARBA" id="ARBA00022801"/>
    </source>
</evidence>
<dbReference type="PANTHER" id="PTHR20935:SF0">
    <property type="entry name" value="SERINE_THREONINE-PROTEIN PHOSPHATASE PGAM5, MITOCHONDRIAL"/>
    <property type="match status" value="1"/>
</dbReference>
<dbReference type="GO" id="GO:0004722">
    <property type="term" value="F:protein serine/threonine phosphatase activity"/>
    <property type="evidence" value="ECO:0007669"/>
    <property type="project" value="UniProtKB-EC"/>
</dbReference>
<accession>A0A0R3SH61</accession>
<evidence type="ECO:0000256" key="8">
    <source>
        <dbReference type="SAM" id="Phobius"/>
    </source>
</evidence>
<dbReference type="Proteomes" id="UP000274504">
    <property type="component" value="Unassembled WGS sequence"/>
</dbReference>
<evidence type="ECO:0000313" key="11">
    <source>
        <dbReference type="WBParaSite" id="HDID_0000427501-mRNA-1"/>
    </source>
</evidence>
<dbReference type="InterPro" id="IPR051021">
    <property type="entry name" value="Mito_Ser/Thr_phosphatase"/>
</dbReference>
<reference evidence="9 10" key="2">
    <citation type="submission" date="2018-11" db="EMBL/GenBank/DDBJ databases">
        <authorList>
            <consortium name="Pathogen Informatics"/>
        </authorList>
    </citation>
    <scope>NUCLEOTIDE SEQUENCE [LARGE SCALE GENOMIC DNA]</scope>
</reference>
<sequence>MYLRRDTFVCLIAAPPQPYLHNLPLLLHLLHPPNAASLRHSSHAIFFPPHPLLTYSFQHFHPHSSPSLWHNRLPPLIHTHLLLLHLFSSISPCCHMHLPSIHVSAMATSRASRWRCALLPISKFWSIFWMVFWGWLRIGSSFLLTSASSCVCFSLFDPRNSFTNLYGLKSFKKQSIWDHQWDCSNEVPVSDNQSRLRLIILVRHGQYELKAPTSGEKVLTDIGWRQAVATGKRLRELGYKIDCIVHSNLVRARQTTAGILSQLDQVQISDTGILELKGKASTSDKDGDNNDLIVRPSPLFSKNYPLLESPLLAEGPPPVEPEPSSSSRKRYIESLGGSELAERIKKQNQIYSSFQYHIHRRSINEFLPPSSHVKQPVEVILFVGHANVFRYWLCRALQLPLEAWLRVSLPHGSITELLVEVSAKKKTCTVVALRVGDDGHMPIELISR</sequence>
<dbReference type="OrthoDB" id="2118094at2759"/>
<evidence type="ECO:0000313" key="9">
    <source>
        <dbReference type="EMBL" id="VDL46648.1"/>
    </source>
</evidence>
<dbReference type="WBParaSite" id="HDID_0000427501-mRNA-1">
    <property type="protein sequence ID" value="HDID_0000427501-mRNA-1"/>
    <property type="gene ID" value="HDID_0000427501"/>
</dbReference>
<dbReference type="AlphaFoldDB" id="A0A0R3SH61"/>
<protein>
    <recommendedName>
        <fullName evidence="4">Serine/threonine-protein phosphatase PGAM5, mitochondrial</fullName>
        <ecNumber evidence="2">3.1.3.16</ecNumber>
    </recommendedName>
    <alternativeName>
        <fullName evidence="5">Serine/threonine-protein phosphatase Pgam5, mitochondrial</fullName>
    </alternativeName>
</protein>
<dbReference type="EC" id="3.1.3.16" evidence="2"/>
<feature type="binding site" evidence="6">
    <location>
        <position position="251"/>
    </location>
    <ligand>
        <name>substrate</name>
    </ligand>
</feature>
<evidence type="ECO:0000256" key="1">
    <source>
        <dbReference type="ARBA" id="ARBA00006717"/>
    </source>
</evidence>
<evidence type="ECO:0000256" key="6">
    <source>
        <dbReference type="PIRSR" id="PIRSR613078-2"/>
    </source>
</evidence>
<dbReference type="Gene3D" id="3.40.50.1240">
    <property type="entry name" value="Phosphoglycerate mutase-like"/>
    <property type="match status" value="1"/>
</dbReference>
<name>A0A0R3SH61_HYMDI</name>
<dbReference type="EMBL" id="UYSG01001571">
    <property type="protein sequence ID" value="VDL46648.1"/>
    <property type="molecule type" value="Genomic_DNA"/>
</dbReference>
<comment type="similarity">
    <text evidence="1">Belongs to the phosphoglycerate mutase family. BPG-dependent PGAM subfamily.</text>
</comment>
<dbReference type="STRING" id="6216.A0A0R3SH61"/>
<evidence type="ECO:0000256" key="5">
    <source>
        <dbReference type="ARBA" id="ARBA00040722"/>
    </source>
</evidence>
<keyword evidence="3" id="KW-0378">Hydrolase</keyword>
<dbReference type="InterPro" id="IPR029033">
    <property type="entry name" value="His_PPase_superfam"/>
</dbReference>
<gene>
    <name evidence="9" type="ORF">HDID_LOCUS4273</name>
</gene>
<keyword evidence="8" id="KW-0472">Membrane</keyword>
<dbReference type="PANTHER" id="PTHR20935">
    <property type="entry name" value="PHOSPHOGLYCERATE MUTASE-RELATED"/>
    <property type="match status" value="1"/>
</dbReference>
<dbReference type="Pfam" id="PF00300">
    <property type="entry name" value="His_Phos_1"/>
    <property type="match status" value="1"/>
</dbReference>
<proteinExistence type="inferred from homology"/>
<feature type="transmembrane region" description="Helical" evidence="8">
    <location>
        <begin position="116"/>
        <end position="136"/>
    </location>
</feature>
<reference evidence="11" key="1">
    <citation type="submission" date="2016-04" db="UniProtKB">
        <authorList>
            <consortium name="WormBaseParasite"/>
        </authorList>
    </citation>
    <scope>IDENTIFICATION</scope>
</reference>
<dbReference type="GO" id="GO:0005739">
    <property type="term" value="C:mitochondrion"/>
    <property type="evidence" value="ECO:0007669"/>
    <property type="project" value="TreeGrafter"/>
</dbReference>
<dbReference type="GO" id="GO:0090141">
    <property type="term" value="P:positive regulation of mitochondrial fission"/>
    <property type="evidence" value="ECO:0007669"/>
    <property type="project" value="TreeGrafter"/>
</dbReference>
<evidence type="ECO:0000256" key="7">
    <source>
        <dbReference type="SAM" id="MobiDB-lite"/>
    </source>
</evidence>
<organism evidence="11">
    <name type="scientific">Hymenolepis diminuta</name>
    <name type="common">Rat tapeworm</name>
    <dbReference type="NCBI Taxonomy" id="6216"/>
    <lineage>
        <taxon>Eukaryota</taxon>
        <taxon>Metazoa</taxon>
        <taxon>Spiralia</taxon>
        <taxon>Lophotrochozoa</taxon>
        <taxon>Platyhelminthes</taxon>
        <taxon>Cestoda</taxon>
        <taxon>Eucestoda</taxon>
        <taxon>Cyclophyllidea</taxon>
        <taxon>Hymenolepididae</taxon>
        <taxon>Hymenolepis</taxon>
    </lineage>
</organism>
<dbReference type="SUPFAM" id="SSF53254">
    <property type="entry name" value="Phosphoglycerate mutase-like"/>
    <property type="match status" value="1"/>
</dbReference>
<dbReference type="CDD" id="cd07067">
    <property type="entry name" value="HP_PGM_like"/>
    <property type="match status" value="1"/>
</dbReference>
<evidence type="ECO:0000256" key="4">
    <source>
        <dbReference type="ARBA" id="ARBA00039765"/>
    </source>
</evidence>
<dbReference type="InterPro" id="IPR013078">
    <property type="entry name" value="His_Pase_superF_clade-1"/>
</dbReference>
<keyword evidence="8" id="KW-0812">Transmembrane</keyword>
<feature type="region of interest" description="Disordered" evidence="7">
    <location>
        <begin position="311"/>
        <end position="331"/>
    </location>
</feature>
<evidence type="ECO:0000256" key="2">
    <source>
        <dbReference type="ARBA" id="ARBA00013081"/>
    </source>
</evidence>
<keyword evidence="8" id="KW-1133">Transmembrane helix</keyword>